<evidence type="ECO:0000313" key="3">
    <source>
        <dbReference type="Proteomes" id="UP000324222"/>
    </source>
</evidence>
<organism evidence="2 3">
    <name type="scientific">Portunus trituberculatus</name>
    <name type="common">Swimming crab</name>
    <name type="synonym">Neptunus trituberculatus</name>
    <dbReference type="NCBI Taxonomy" id="210409"/>
    <lineage>
        <taxon>Eukaryota</taxon>
        <taxon>Metazoa</taxon>
        <taxon>Ecdysozoa</taxon>
        <taxon>Arthropoda</taxon>
        <taxon>Crustacea</taxon>
        <taxon>Multicrustacea</taxon>
        <taxon>Malacostraca</taxon>
        <taxon>Eumalacostraca</taxon>
        <taxon>Eucarida</taxon>
        <taxon>Decapoda</taxon>
        <taxon>Pleocyemata</taxon>
        <taxon>Brachyura</taxon>
        <taxon>Eubrachyura</taxon>
        <taxon>Portunoidea</taxon>
        <taxon>Portunidae</taxon>
        <taxon>Portuninae</taxon>
        <taxon>Portunus</taxon>
    </lineage>
</organism>
<evidence type="ECO:0000256" key="1">
    <source>
        <dbReference type="SAM" id="MobiDB-lite"/>
    </source>
</evidence>
<dbReference type="AlphaFoldDB" id="A0A5B7FCN0"/>
<gene>
    <name evidence="2" type="ORF">E2C01_036692</name>
</gene>
<feature type="region of interest" description="Disordered" evidence="1">
    <location>
        <begin position="74"/>
        <end position="114"/>
    </location>
</feature>
<accession>A0A5B7FCN0</accession>
<protein>
    <submittedName>
        <fullName evidence="2">Uncharacterized protein</fullName>
    </submittedName>
</protein>
<evidence type="ECO:0000313" key="2">
    <source>
        <dbReference type="EMBL" id="MPC43056.1"/>
    </source>
</evidence>
<keyword evidence="3" id="KW-1185">Reference proteome</keyword>
<dbReference type="Proteomes" id="UP000324222">
    <property type="component" value="Unassembled WGS sequence"/>
</dbReference>
<proteinExistence type="predicted"/>
<sequence>MEMVCEEGVGPHLIILSSISPHTYLISSNLFHLTLFFTHHHLSSPGNSDEDLVGDAEDDVVGIRDYNVVAEAHRHQQHPVQDGDHRQCALPQQLPVQMHVPHSKGRQSTWWREE</sequence>
<name>A0A5B7FCN0_PORTR</name>
<reference evidence="2 3" key="1">
    <citation type="submission" date="2019-05" db="EMBL/GenBank/DDBJ databases">
        <title>Another draft genome of Portunus trituberculatus and its Hox gene families provides insights of decapod evolution.</title>
        <authorList>
            <person name="Jeong J.-H."/>
            <person name="Song I."/>
            <person name="Kim S."/>
            <person name="Choi T."/>
            <person name="Kim D."/>
            <person name="Ryu S."/>
            <person name="Kim W."/>
        </authorList>
    </citation>
    <scope>NUCLEOTIDE SEQUENCE [LARGE SCALE GENOMIC DNA]</scope>
    <source>
        <tissue evidence="2">Muscle</tissue>
    </source>
</reference>
<comment type="caution">
    <text evidence="2">The sequence shown here is derived from an EMBL/GenBank/DDBJ whole genome shotgun (WGS) entry which is preliminary data.</text>
</comment>
<dbReference type="EMBL" id="VSRR010005668">
    <property type="protein sequence ID" value="MPC43056.1"/>
    <property type="molecule type" value="Genomic_DNA"/>
</dbReference>